<keyword evidence="7 13" id="KW-0520">NAD</keyword>
<evidence type="ECO:0000256" key="5">
    <source>
        <dbReference type="ARBA" id="ARBA00022915"/>
    </source>
</evidence>
<comment type="subcellular location">
    <subcellularLocation>
        <location evidence="13">Cytoplasm</location>
    </subcellularLocation>
</comment>
<evidence type="ECO:0000256" key="8">
    <source>
        <dbReference type="ARBA" id="ARBA00023154"/>
    </source>
</evidence>
<dbReference type="GO" id="GO:0005737">
    <property type="term" value="C:cytoplasm"/>
    <property type="evidence" value="ECO:0007669"/>
    <property type="project" value="UniProtKB-SubCell"/>
</dbReference>
<dbReference type="GO" id="GO:0050661">
    <property type="term" value="F:NADP binding"/>
    <property type="evidence" value="ECO:0007669"/>
    <property type="project" value="UniProtKB-UniRule"/>
</dbReference>
<evidence type="ECO:0000259" key="15">
    <source>
        <dbReference type="Pfam" id="PF05173"/>
    </source>
</evidence>
<feature type="binding site" evidence="13">
    <location>
        <begin position="153"/>
        <end position="154"/>
    </location>
    <ligand>
        <name>(S)-2,3,4,5-tetrahydrodipicolinate</name>
        <dbReference type="ChEBI" id="CHEBI:16845"/>
    </ligand>
</feature>
<comment type="pathway">
    <text evidence="9 13">Amino-acid biosynthesis; L-lysine biosynthesis via DAP pathway; (S)-tetrahydrodipicolinate from L-aspartate: step 4/4.</text>
</comment>
<keyword evidence="6 13" id="KW-0560">Oxidoreductase</keyword>
<evidence type="ECO:0000256" key="4">
    <source>
        <dbReference type="ARBA" id="ARBA00022857"/>
    </source>
</evidence>
<reference evidence="17" key="1">
    <citation type="submission" date="2016-10" db="EMBL/GenBank/DDBJ databases">
        <authorList>
            <person name="Varghese N."/>
            <person name="Submissions S."/>
        </authorList>
    </citation>
    <scope>NUCLEOTIDE SEQUENCE [LARGE SCALE GENOMIC DNA]</scope>
    <source>
        <strain evidence="17">LMG 26383,CCUG 61248,R- 45681</strain>
    </source>
</reference>
<dbReference type="STRING" id="1036779.SAMN04515666_1065"/>
<evidence type="ECO:0000256" key="12">
    <source>
        <dbReference type="ARBA" id="ARBA00049396"/>
    </source>
</evidence>
<dbReference type="InterPro" id="IPR023940">
    <property type="entry name" value="DHDPR_bac"/>
</dbReference>
<dbReference type="PROSITE" id="PS01298">
    <property type="entry name" value="DAPB"/>
    <property type="match status" value="1"/>
</dbReference>
<evidence type="ECO:0000256" key="3">
    <source>
        <dbReference type="ARBA" id="ARBA00022605"/>
    </source>
</evidence>
<feature type="binding site" evidence="13">
    <location>
        <position position="144"/>
    </location>
    <ligand>
        <name>(S)-2,3,4,5-tetrahydrodipicolinate</name>
        <dbReference type="ChEBI" id="CHEBI:16845"/>
    </ligand>
</feature>
<evidence type="ECO:0000256" key="9">
    <source>
        <dbReference type="ARBA" id="ARBA00037922"/>
    </source>
</evidence>
<dbReference type="InterPro" id="IPR000846">
    <property type="entry name" value="DapB_N"/>
</dbReference>
<evidence type="ECO:0000256" key="7">
    <source>
        <dbReference type="ARBA" id="ARBA00023027"/>
    </source>
</evidence>
<dbReference type="Pfam" id="PF05173">
    <property type="entry name" value="DapB_C"/>
    <property type="match status" value="1"/>
</dbReference>
<name>A0A1H7TVN3_9HYPH</name>
<dbReference type="GO" id="GO:0019877">
    <property type="term" value="P:diaminopimelate biosynthetic process"/>
    <property type="evidence" value="ECO:0007669"/>
    <property type="project" value="UniProtKB-UniRule"/>
</dbReference>
<evidence type="ECO:0000259" key="14">
    <source>
        <dbReference type="Pfam" id="PF01113"/>
    </source>
</evidence>
<comment type="catalytic activity">
    <reaction evidence="11 13">
        <text>(S)-2,3,4,5-tetrahydrodipicolinate + NADP(+) + H2O = (2S,4S)-4-hydroxy-2,3,4,5-tetrahydrodipicolinate + NADPH + H(+)</text>
        <dbReference type="Rhea" id="RHEA:35331"/>
        <dbReference type="ChEBI" id="CHEBI:15377"/>
        <dbReference type="ChEBI" id="CHEBI:15378"/>
        <dbReference type="ChEBI" id="CHEBI:16845"/>
        <dbReference type="ChEBI" id="CHEBI:57783"/>
        <dbReference type="ChEBI" id="CHEBI:58349"/>
        <dbReference type="ChEBI" id="CHEBI:67139"/>
        <dbReference type="EC" id="1.17.1.8"/>
    </reaction>
</comment>
<keyword evidence="2 13" id="KW-0963">Cytoplasm</keyword>
<keyword evidence="5 13" id="KW-0220">Diaminopimelate biosynthesis</keyword>
<feature type="domain" description="Dihydrodipicolinate reductase N-terminal" evidence="14">
    <location>
        <begin position="1"/>
        <end position="112"/>
    </location>
</feature>
<evidence type="ECO:0000256" key="11">
    <source>
        <dbReference type="ARBA" id="ARBA00049080"/>
    </source>
</evidence>
<feature type="binding site" evidence="13">
    <location>
        <begin position="109"/>
        <end position="112"/>
    </location>
    <ligand>
        <name>NAD(+)</name>
        <dbReference type="ChEBI" id="CHEBI:57540"/>
    </ligand>
</feature>
<dbReference type="SUPFAM" id="SSF51735">
    <property type="entry name" value="NAD(P)-binding Rossmann-fold domains"/>
    <property type="match status" value="1"/>
</dbReference>
<dbReference type="RefSeq" id="WP_091837184.1">
    <property type="nucleotide sequence ID" value="NZ_FOAN01000006.1"/>
</dbReference>
<feature type="binding site" evidence="13">
    <location>
        <begin position="7"/>
        <end position="12"/>
    </location>
    <ligand>
        <name>NAD(+)</name>
        <dbReference type="ChEBI" id="CHEBI:57540"/>
    </ligand>
</feature>
<keyword evidence="4 13" id="KW-0521">NADP</keyword>
<organism evidence="16 17">
    <name type="scientific">Bosea lupini</name>
    <dbReference type="NCBI Taxonomy" id="1036779"/>
    <lineage>
        <taxon>Bacteria</taxon>
        <taxon>Pseudomonadati</taxon>
        <taxon>Pseudomonadota</taxon>
        <taxon>Alphaproteobacteria</taxon>
        <taxon>Hyphomicrobiales</taxon>
        <taxon>Boseaceae</taxon>
        <taxon>Bosea</taxon>
    </lineage>
</organism>
<dbReference type="InterPro" id="IPR022664">
    <property type="entry name" value="DapB_N_CS"/>
</dbReference>
<dbReference type="EMBL" id="FOAN01000006">
    <property type="protein sequence ID" value="SEL88912.1"/>
    <property type="molecule type" value="Genomic_DNA"/>
</dbReference>
<keyword evidence="3 13" id="KW-0028">Amino-acid biosynthesis</keyword>
<feature type="domain" description="Dihydrodipicolinate reductase C-terminal" evidence="15">
    <location>
        <begin position="115"/>
        <end position="252"/>
    </location>
</feature>
<dbReference type="Gene3D" id="3.30.360.10">
    <property type="entry name" value="Dihydrodipicolinate Reductase, domain 2"/>
    <property type="match status" value="1"/>
</dbReference>
<dbReference type="GO" id="GO:0016726">
    <property type="term" value="F:oxidoreductase activity, acting on CH or CH2 groups, NAD or NADP as acceptor"/>
    <property type="evidence" value="ECO:0007669"/>
    <property type="project" value="UniProtKB-UniRule"/>
</dbReference>
<dbReference type="GO" id="GO:0051287">
    <property type="term" value="F:NAD binding"/>
    <property type="evidence" value="ECO:0007669"/>
    <property type="project" value="UniProtKB-UniRule"/>
</dbReference>
<sequence length="263" mass="27549">MRVGILGIAGRMGQELVAQARAAGHDVIGGTLNPASARAYRNDIPALGLPDLAGQSDVVIDFTHADAVAEHARILSTGRAAWVLGTTGISPEQQLQVEAASHRIAVLQAAHFGLGINLLMTVARQLAAILPAETYDAEIVEMHHRQKVDAPSGSALLLGQAVAEGRGTTLAAVMESGRDGHCGARATGAIGFASLRGGQIVGEHSLSFTALGEQITLSHRAFDRNIFAAGAMRAAAWLVGRPPGLYGIDEMLDLRPAREHDRQ</sequence>
<protein>
    <recommendedName>
        <fullName evidence="10 13">4-hydroxy-tetrahydrodipicolinate reductase</fullName>
        <shortName evidence="13">HTPA reductase</shortName>
        <ecNumber evidence="10 13">1.17.1.8</ecNumber>
    </recommendedName>
</protein>
<accession>A0A1H7TVN3</accession>
<dbReference type="InterPro" id="IPR022663">
    <property type="entry name" value="DapB_C"/>
</dbReference>
<dbReference type="UniPathway" id="UPA00034">
    <property type="reaction ID" value="UER00018"/>
</dbReference>
<comment type="caution">
    <text evidence="13">Lacks conserved residue(s) required for the propagation of feature annotation.</text>
</comment>
<dbReference type="PANTHER" id="PTHR20836">
    <property type="entry name" value="DIHYDRODIPICOLINATE REDUCTASE"/>
    <property type="match status" value="1"/>
</dbReference>
<keyword evidence="17" id="KW-1185">Reference proteome</keyword>
<evidence type="ECO:0000256" key="13">
    <source>
        <dbReference type="HAMAP-Rule" id="MF_00102"/>
    </source>
</evidence>
<evidence type="ECO:0000313" key="16">
    <source>
        <dbReference type="EMBL" id="SEL88912.1"/>
    </source>
</evidence>
<dbReference type="PIRSF" id="PIRSF000161">
    <property type="entry name" value="DHPR"/>
    <property type="match status" value="1"/>
</dbReference>
<comment type="function">
    <text evidence="13">Catalyzes the conversion of 4-hydroxy-tetrahydrodipicolinate (HTPA) to tetrahydrodipicolinate.</text>
</comment>
<evidence type="ECO:0000256" key="10">
    <source>
        <dbReference type="ARBA" id="ARBA00038983"/>
    </source>
</evidence>
<dbReference type="HAMAP" id="MF_00102">
    <property type="entry name" value="DapB"/>
    <property type="match status" value="1"/>
</dbReference>
<evidence type="ECO:0000256" key="2">
    <source>
        <dbReference type="ARBA" id="ARBA00022490"/>
    </source>
</evidence>
<gene>
    <name evidence="13" type="primary">dapB</name>
    <name evidence="16" type="ORF">SAMN04515666_1065</name>
</gene>
<evidence type="ECO:0000256" key="1">
    <source>
        <dbReference type="ARBA" id="ARBA00006642"/>
    </source>
</evidence>
<evidence type="ECO:0000313" key="17">
    <source>
        <dbReference type="Proteomes" id="UP000199664"/>
    </source>
</evidence>
<feature type="binding site" evidence="13">
    <location>
        <position position="41"/>
    </location>
    <ligand>
        <name>NADP(+)</name>
        <dbReference type="ChEBI" id="CHEBI:58349"/>
    </ligand>
</feature>
<dbReference type="Proteomes" id="UP000199664">
    <property type="component" value="Unassembled WGS sequence"/>
</dbReference>
<dbReference type="EC" id="1.17.1.8" evidence="10 13"/>
<comment type="catalytic activity">
    <reaction evidence="12 13">
        <text>(S)-2,3,4,5-tetrahydrodipicolinate + NAD(+) + H2O = (2S,4S)-4-hydroxy-2,3,4,5-tetrahydrodipicolinate + NADH + H(+)</text>
        <dbReference type="Rhea" id="RHEA:35323"/>
        <dbReference type="ChEBI" id="CHEBI:15377"/>
        <dbReference type="ChEBI" id="CHEBI:15378"/>
        <dbReference type="ChEBI" id="CHEBI:16845"/>
        <dbReference type="ChEBI" id="CHEBI:57540"/>
        <dbReference type="ChEBI" id="CHEBI:57945"/>
        <dbReference type="ChEBI" id="CHEBI:67139"/>
        <dbReference type="EC" id="1.17.1.8"/>
    </reaction>
</comment>
<keyword evidence="8 13" id="KW-0457">Lysine biosynthesis</keyword>
<dbReference type="SUPFAM" id="SSF55347">
    <property type="entry name" value="Glyceraldehyde-3-phosphate dehydrogenase-like, C-terminal domain"/>
    <property type="match status" value="1"/>
</dbReference>
<dbReference type="Gene3D" id="3.40.50.720">
    <property type="entry name" value="NAD(P)-binding Rossmann-like Domain"/>
    <property type="match status" value="1"/>
</dbReference>
<dbReference type="GO" id="GO:0009089">
    <property type="term" value="P:lysine biosynthetic process via diaminopimelate"/>
    <property type="evidence" value="ECO:0007669"/>
    <property type="project" value="UniProtKB-UniRule"/>
</dbReference>
<dbReference type="AlphaFoldDB" id="A0A1H7TVN3"/>
<dbReference type="NCBIfam" id="TIGR00036">
    <property type="entry name" value="dapB"/>
    <property type="match status" value="1"/>
</dbReference>
<dbReference type="GO" id="GO:0008839">
    <property type="term" value="F:4-hydroxy-tetrahydrodipicolinate reductase"/>
    <property type="evidence" value="ECO:0007669"/>
    <property type="project" value="UniProtKB-UniRule"/>
</dbReference>
<dbReference type="Pfam" id="PF01113">
    <property type="entry name" value="DapB_N"/>
    <property type="match status" value="1"/>
</dbReference>
<comment type="subunit">
    <text evidence="13">Homotetramer.</text>
</comment>
<dbReference type="CDD" id="cd02274">
    <property type="entry name" value="DHDPR_N"/>
    <property type="match status" value="1"/>
</dbReference>
<dbReference type="OrthoDB" id="9790352at2"/>
<comment type="caution">
    <text evidence="13">Was originally thought to be a dihydrodipicolinate reductase (DHDPR), catalyzing the conversion of dihydrodipicolinate to tetrahydrodipicolinate. However, it was shown in E.coli that the substrate of the enzymatic reaction is not dihydrodipicolinate (DHDP) but in fact (2S,4S)-4-hydroxy-2,3,4,5-tetrahydrodipicolinic acid (HTPA), the product released by the DapA-catalyzed reaction.</text>
</comment>
<feature type="active site" description="Proton donor/acceptor" evidence="13">
    <location>
        <position position="143"/>
    </location>
</feature>
<dbReference type="PANTHER" id="PTHR20836:SF0">
    <property type="entry name" value="4-HYDROXY-TETRAHYDRODIPICOLINATE REDUCTASE 1, CHLOROPLASTIC-RELATED"/>
    <property type="match status" value="1"/>
</dbReference>
<evidence type="ECO:0000256" key="6">
    <source>
        <dbReference type="ARBA" id="ARBA00023002"/>
    </source>
</evidence>
<comment type="similarity">
    <text evidence="1 13">Belongs to the DapB family.</text>
</comment>
<proteinExistence type="inferred from homology"/>
<feature type="active site" description="Proton donor" evidence="13">
    <location>
        <position position="147"/>
    </location>
</feature>
<dbReference type="InterPro" id="IPR036291">
    <property type="entry name" value="NAD(P)-bd_dom_sf"/>
</dbReference>
<feature type="binding site" evidence="13">
    <location>
        <begin position="85"/>
        <end position="87"/>
    </location>
    <ligand>
        <name>NAD(+)</name>
        <dbReference type="ChEBI" id="CHEBI:57540"/>
    </ligand>
</feature>